<reference evidence="1" key="2">
    <citation type="submission" date="2017-10" db="EMBL/GenBank/DDBJ databases">
        <title>Ladona fulva Genome sequencing and assembly.</title>
        <authorList>
            <person name="Murali S."/>
            <person name="Richards S."/>
            <person name="Bandaranaike D."/>
            <person name="Bellair M."/>
            <person name="Blankenburg K."/>
            <person name="Chao H."/>
            <person name="Dinh H."/>
            <person name="Doddapaneni H."/>
            <person name="Dugan-Rocha S."/>
            <person name="Elkadiri S."/>
            <person name="Gnanaolivu R."/>
            <person name="Hernandez B."/>
            <person name="Skinner E."/>
            <person name="Javaid M."/>
            <person name="Lee S."/>
            <person name="Li M."/>
            <person name="Ming W."/>
            <person name="Munidasa M."/>
            <person name="Muniz J."/>
            <person name="Nguyen L."/>
            <person name="Hughes D."/>
            <person name="Osuji N."/>
            <person name="Pu L.-L."/>
            <person name="Puazo M."/>
            <person name="Qu C."/>
            <person name="Quiroz J."/>
            <person name="Raj R."/>
            <person name="Weissenberger G."/>
            <person name="Xin Y."/>
            <person name="Zou X."/>
            <person name="Han Y."/>
            <person name="Worley K."/>
            <person name="Muzny D."/>
            <person name="Gibbs R."/>
        </authorList>
    </citation>
    <scope>NUCLEOTIDE SEQUENCE</scope>
    <source>
        <strain evidence="1">Sampled in the wild</strain>
    </source>
</reference>
<dbReference type="AlphaFoldDB" id="A0A8K0P4C8"/>
<reference evidence="1" key="1">
    <citation type="submission" date="2013-04" db="EMBL/GenBank/DDBJ databases">
        <authorList>
            <person name="Qu J."/>
            <person name="Murali S.C."/>
            <person name="Bandaranaike D."/>
            <person name="Bellair M."/>
            <person name="Blankenburg K."/>
            <person name="Chao H."/>
            <person name="Dinh H."/>
            <person name="Doddapaneni H."/>
            <person name="Downs B."/>
            <person name="Dugan-Rocha S."/>
            <person name="Elkadiri S."/>
            <person name="Gnanaolivu R.D."/>
            <person name="Hernandez B."/>
            <person name="Javaid M."/>
            <person name="Jayaseelan J.C."/>
            <person name="Lee S."/>
            <person name="Li M."/>
            <person name="Ming W."/>
            <person name="Munidasa M."/>
            <person name="Muniz J."/>
            <person name="Nguyen L."/>
            <person name="Ongeri F."/>
            <person name="Osuji N."/>
            <person name="Pu L.-L."/>
            <person name="Puazo M."/>
            <person name="Qu C."/>
            <person name="Quiroz J."/>
            <person name="Raj R."/>
            <person name="Weissenberger G."/>
            <person name="Xin Y."/>
            <person name="Zou X."/>
            <person name="Han Y."/>
            <person name="Richards S."/>
            <person name="Worley K."/>
            <person name="Muzny D."/>
            <person name="Gibbs R."/>
        </authorList>
    </citation>
    <scope>NUCLEOTIDE SEQUENCE</scope>
    <source>
        <strain evidence="1">Sampled in the wild</strain>
    </source>
</reference>
<dbReference type="GO" id="GO:0000719">
    <property type="term" value="P:photoreactive repair"/>
    <property type="evidence" value="ECO:0007669"/>
    <property type="project" value="TreeGrafter"/>
</dbReference>
<name>A0A8K0P4C8_LADFU</name>
<dbReference type="InterPro" id="IPR036134">
    <property type="entry name" value="Crypto/Photolyase_FAD-like_sf"/>
</dbReference>
<dbReference type="GO" id="GO:0003904">
    <property type="term" value="F:deoxyribodipyrimidine photo-lyase activity"/>
    <property type="evidence" value="ECO:0007669"/>
    <property type="project" value="TreeGrafter"/>
</dbReference>
<feature type="non-terminal residue" evidence="1">
    <location>
        <position position="138"/>
    </location>
</feature>
<gene>
    <name evidence="1" type="ORF">J437_LFUL011778</name>
</gene>
<evidence type="ECO:0000313" key="2">
    <source>
        <dbReference type="Proteomes" id="UP000792457"/>
    </source>
</evidence>
<proteinExistence type="predicted"/>
<accession>A0A8K0P4C8</accession>
<dbReference type="InterPro" id="IPR052219">
    <property type="entry name" value="Photolyase_Class-2"/>
</dbReference>
<dbReference type="Gene3D" id="1.25.40.80">
    <property type="match status" value="1"/>
</dbReference>
<dbReference type="SUPFAM" id="SSF52425">
    <property type="entry name" value="Cryptochrome/photolyase, N-terminal domain"/>
    <property type="match status" value="1"/>
</dbReference>
<sequence>MKGAYDWARKTLDDHRKQVDGHNIVPVWETSDKLEYAARTIRGKITNKLPEYLTRFPPVIKHPFPSKAKAEPVDWTEAESSLEVDRSVDEVKWAKPGTRAGLDMLQSFLDKRLKLFGSKRNDPTVSALSNLSPWFHFG</sequence>
<dbReference type="PANTHER" id="PTHR10211:SF0">
    <property type="entry name" value="DEOXYRIBODIPYRIMIDINE PHOTO-LYASE"/>
    <property type="match status" value="1"/>
</dbReference>
<keyword evidence="2" id="KW-1185">Reference proteome</keyword>
<dbReference type="EMBL" id="KZ308580">
    <property type="protein sequence ID" value="KAG8231873.1"/>
    <property type="molecule type" value="Genomic_DNA"/>
</dbReference>
<dbReference type="OrthoDB" id="496749at2759"/>
<dbReference type="SUPFAM" id="SSF48173">
    <property type="entry name" value="Cryptochrome/photolyase FAD-binding domain"/>
    <property type="match status" value="1"/>
</dbReference>
<dbReference type="Proteomes" id="UP000792457">
    <property type="component" value="Unassembled WGS sequence"/>
</dbReference>
<organism evidence="1 2">
    <name type="scientific">Ladona fulva</name>
    <name type="common">Scarce chaser dragonfly</name>
    <name type="synonym">Libellula fulva</name>
    <dbReference type="NCBI Taxonomy" id="123851"/>
    <lineage>
        <taxon>Eukaryota</taxon>
        <taxon>Metazoa</taxon>
        <taxon>Ecdysozoa</taxon>
        <taxon>Arthropoda</taxon>
        <taxon>Hexapoda</taxon>
        <taxon>Insecta</taxon>
        <taxon>Pterygota</taxon>
        <taxon>Palaeoptera</taxon>
        <taxon>Odonata</taxon>
        <taxon>Epiprocta</taxon>
        <taxon>Anisoptera</taxon>
        <taxon>Libelluloidea</taxon>
        <taxon>Libellulidae</taxon>
        <taxon>Ladona</taxon>
    </lineage>
</organism>
<protein>
    <submittedName>
        <fullName evidence="1">Uncharacterized protein</fullName>
    </submittedName>
</protein>
<dbReference type="PANTHER" id="PTHR10211">
    <property type="entry name" value="DEOXYRIBODIPYRIMIDINE PHOTOLYASE"/>
    <property type="match status" value="1"/>
</dbReference>
<dbReference type="InterPro" id="IPR036155">
    <property type="entry name" value="Crypto/Photolyase_N_sf"/>
</dbReference>
<comment type="caution">
    <text evidence="1">The sequence shown here is derived from an EMBL/GenBank/DDBJ whole genome shotgun (WGS) entry which is preliminary data.</text>
</comment>
<evidence type="ECO:0000313" key="1">
    <source>
        <dbReference type="EMBL" id="KAG8231873.1"/>
    </source>
</evidence>